<organism evidence="1 2">
    <name type="scientific">Arthrobotrys flagrans</name>
    <name type="common">Nematode-trapping fungus</name>
    <name type="synonym">Trichothecium flagrans</name>
    <dbReference type="NCBI Taxonomy" id="97331"/>
    <lineage>
        <taxon>Eukaryota</taxon>
        <taxon>Fungi</taxon>
        <taxon>Dikarya</taxon>
        <taxon>Ascomycota</taxon>
        <taxon>Pezizomycotina</taxon>
        <taxon>Orbiliomycetes</taxon>
        <taxon>Orbiliales</taxon>
        <taxon>Orbiliaceae</taxon>
        <taxon>Arthrobotrys</taxon>
    </lineage>
</organism>
<keyword evidence="2" id="KW-1185">Reference proteome</keyword>
<proteinExistence type="predicted"/>
<accession>A0A436ZSU7</accession>
<comment type="caution">
    <text evidence="1">The sequence shown here is derived from an EMBL/GenBank/DDBJ whole genome shotgun (WGS) entry which is preliminary data.</text>
</comment>
<reference evidence="1 2" key="1">
    <citation type="submission" date="2019-01" db="EMBL/GenBank/DDBJ databases">
        <title>Intercellular communication is required for trap formation in the nematode-trapping fungus Duddingtonia flagrans.</title>
        <authorList>
            <person name="Youssar L."/>
            <person name="Wernet V."/>
            <person name="Hensel N."/>
            <person name="Hildebrandt H.-G."/>
            <person name="Fischer R."/>
        </authorList>
    </citation>
    <scope>NUCLEOTIDE SEQUENCE [LARGE SCALE GENOMIC DNA]</scope>
    <source>
        <strain evidence="1 2">CBS H-5679</strain>
    </source>
</reference>
<sequence>MDYTVNHSPVVKDDDNSSCASLEDSIFSVSDAGTEITCDLRKIHFRIQYPRILPLTQPRLLEFDSFFRVPFYDDEVADVAEEPIGPFFQHTLGVTGWLAIAYISPATSQWEQKAVLHPNTGYSSFHQVPGQLAEEVASWSPLYVDVHLQFRIPKFYELLQLSDALWIVWFREHEWANYFHEMKLELSSILQEAEAIASVVSSCVWLTVGVRLLRLADVEMGRWYRFGCMEVGEVAAQKCLIGLLLLSSITGKIGKLLSS</sequence>
<protein>
    <submittedName>
        <fullName evidence="1">Uncharacterized protein</fullName>
    </submittedName>
</protein>
<gene>
    <name evidence="1" type="ORF">DFL_009868</name>
</gene>
<dbReference type="Proteomes" id="UP000283090">
    <property type="component" value="Unassembled WGS sequence"/>
</dbReference>
<name>A0A436ZSU7_ARTFL</name>
<evidence type="ECO:0000313" key="1">
    <source>
        <dbReference type="EMBL" id="RVD82024.1"/>
    </source>
</evidence>
<dbReference type="EMBL" id="SAEB01000012">
    <property type="protein sequence ID" value="RVD82024.1"/>
    <property type="molecule type" value="Genomic_DNA"/>
</dbReference>
<dbReference type="GeneID" id="93592179"/>
<evidence type="ECO:0000313" key="2">
    <source>
        <dbReference type="Proteomes" id="UP000283090"/>
    </source>
</evidence>
<dbReference type="VEuPathDB" id="FungiDB:DFL_009868"/>
<dbReference type="RefSeq" id="XP_067487568.1">
    <property type="nucleotide sequence ID" value="XM_067639817.1"/>
</dbReference>
<dbReference type="AlphaFoldDB" id="A0A436ZSU7"/>